<evidence type="ECO:0000256" key="4">
    <source>
        <dbReference type="ARBA" id="ARBA00022692"/>
    </source>
</evidence>
<feature type="transmembrane region" description="Helical" evidence="7">
    <location>
        <begin position="195"/>
        <end position="213"/>
    </location>
</feature>
<evidence type="ECO:0000256" key="7">
    <source>
        <dbReference type="SAM" id="Phobius"/>
    </source>
</evidence>
<comment type="subcellular location">
    <subcellularLocation>
        <location evidence="1">Membrane</location>
        <topology evidence="1">Multi-pass membrane protein</topology>
    </subcellularLocation>
</comment>
<dbReference type="eggNOG" id="ENOG502QRK9">
    <property type="taxonomic scope" value="Eukaryota"/>
</dbReference>
<protein>
    <recommendedName>
        <fullName evidence="10">BT1 family</fullName>
    </recommendedName>
</protein>
<proteinExistence type="inferred from homology"/>
<evidence type="ECO:0000256" key="2">
    <source>
        <dbReference type="ARBA" id="ARBA00007015"/>
    </source>
</evidence>
<dbReference type="KEGG" id="tan:TA04370"/>
<dbReference type="VEuPathDB" id="PiroplasmaDB:TA04370"/>
<dbReference type="CDD" id="cd17484">
    <property type="entry name" value="MFS_FBT"/>
    <property type="match status" value="1"/>
</dbReference>
<dbReference type="SUPFAM" id="SSF103473">
    <property type="entry name" value="MFS general substrate transporter"/>
    <property type="match status" value="1"/>
</dbReference>
<organism evidence="8 9">
    <name type="scientific">Theileria annulata</name>
    <dbReference type="NCBI Taxonomy" id="5874"/>
    <lineage>
        <taxon>Eukaryota</taxon>
        <taxon>Sar</taxon>
        <taxon>Alveolata</taxon>
        <taxon>Apicomplexa</taxon>
        <taxon>Aconoidasida</taxon>
        <taxon>Piroplasmida</taxon>
        <taxon>Theileriidae</taxon>
        <taxon>Theileria</taxon>
    </lineage>
</organism>
<feature type="transmembrane region" description="Helical" evidence="7">
    <location>
        <begin position="275"/>
        <end position="296"/>
    </location>
</feature>
<dbReference type="Gene3D" id="1.20.1250.20">
    <property type="entry name" value="MFS general substrate transporter like domains"/>
    <property type="match status" value="1"/>
</dbReference>
<sequence length="484" mass="54739">MKDEQHNAFQGLLTFDESLLYSSGHFSSRNELISCIVAMLHGVEVLTYLPTLYLYKDDFKISPALLTFILGLIRLPLNSKLLLAFMSDSVPIFGSRRKSYLAIGSFICFSSMFVLGLLNESYSIVLTTLLFALCSLGSALCSVIGEALVIECAYKQSTDQVTKTISTFYTFRKLTFAAMSYLSSVLMMIIKKREIFMISSSLPFCVFFTSFFIQEKPFGYYLTIKEQYNRLVSFASKPEIKNPSIFLFISMIVPSAGTAMFYFMTERLHFQPEIFGRFSAFQAIASLFGIYCYLLFFRNISIRRLFVWTTYLVAAFCSLSIVLVKRWNVVLGIPDKAFAITDTSLIQFIGEMNSFPIYVMATRLCPRGIESSMYSFLWTVQFLGMDISTYISSGLTHLFGIQSHNFKGLVPMIVVCAAAQLIPNFFVSLLPKELPTVQMDDDVTATIDEAEEEGQGNEIQAGSEIYVYKFCILVVSFYKNLVQV</sequence>
<accession>Q4UC36</accession>
<feature type="transmembrane region" description="Helical" evidence="7">
    <location>
        <begin position="305"/>
        <end position="324"/>
    </location>
</feature>
<dbReference type="RefSeq" id="XP_955091.1">
    <property type="nucleotide sequence ID" value="XM_949998.1"/>
</dbReference>
<dbReference type="GeneID" id="3865229"/>
<feature type="transmembrane region" description="Helical" evidence="7">
    <location>
        <begin position="61"/>
        <end position="78"/>
    </location>
</feature>
<dbReference type="Pfam" id="PF03092">
    <property type="entry name" value="BT1"/>
    <property type="match status" value="1"/>
</dbReference>
<keyword evidence="5 7" id="KW-1133">Transmembrane helix</keyword>
<keyword evidence="9" id="KW-1185">Reference proteome</keyword>
<evidence type="ECO:0000256" key="3">
    <source>
        <dbReference type="ARBA" id="ARBA00022448"/>
    </source>
</evidence>
<dbReference type="PANTHER" id="PTHR31585:SF0">
    <property type="entry name" value="FOLATE-BIOPTERIN TRANSPORTER 1, CHLOROPLASTIC"/>
    <property type="match status" value="1"/>
</dbReference>
<keyword evidence="6 7" id="KW-0472">Membrane</keyword>
<feature type="transmembrane region" description="Helical" evidence="7">
    <location>
        <begin position="171"/>
        <end position="189"/>
    </location>
</feature>
<dbReference type="PANTHER" id="PTHR31585">
    <property type="entry name" value="FOLATE-BIOPTERIN TRANSPORTER 1, CHLOROPLASTIC"/>
    <property type="match status" value="1"/>
</dbReference>
<feature type="transmembrane region" description="Helical" evidence="7">
    <location>
        <begin position="32"/>
        <end position="55"/>
    </location>
</feature>
<dbReference type="Proteomes" id="UP000001950">
    <property type="component" value="Chromosome 3"/>
</dbReference>
<feature type="transmembrane region" description="Helical" evidence="7">
    <location>
        <begin position="344"/>
        <end position="361"/>
    </location>
</feature>
<keyword evidence="4 7" id="KW-0812">Transmembrane</keyword>
<name>Q4UC36_THEAN</name>
<feature type="transmembrane region" description="Helical" evidence="7">
    <location>
        <begin position="99"/>
        <end position="118"/>
    </location>
</feature>
<comment type="similarity">
    <text evidence="2">Belongs to the major facilitator superfamily. Folate-biopterin transporter (TC 2.A.71) family.</text>
</comment>
<feature type="transmembrane region" description="Helical" evidence="7">
    <location>
        <begin position="373"/>
        <end position="392"/>
    </location>
</feature>
<evidence type="ECO:0008006" key="10">
    <source>
        <dbReference type="Google" id="ProtNLM"/>
    </source>
</evidence>
<dbReference type="STRING" id="5874.Q4UC36"/>
<dbReference type="InterPro" id="IPR036259">
    <property type="entry name" value="MFS_trans_sf"/>
</dbReference>
<evidence type="ECO:0000256" key="6">
    <source>
        <dbReference type="ARBA" id="ARBA00023136"/>
    </source>
</evidence>
<dbReference type="AlphaFoldDB" id="Q4UC36"/>
<reference evidence="8 9" key="1">
    <citation type="journal article" date="2005" name="Science">
        <title>Genome of the host-cell transforming parasite Theileria annulata compared with T. parva.</title>
        <authorList>
            <person name="Pain A."/>
            <person name="Renauld H."/>
            <person name="Berriman M."/>
            <person name="Murphy L."/>
            <person name="Yeats C.A."/>
            <person name="Weir W."/>
            <person name="Kerhornou A."/>
            <person name="Aslett M."/>
            <person name="Bishop R."/>
            <person name="Bouchier C."/>
            <person name="Cochet M."/>
            <person name="Coulson R.M.R."/>
            <person name="Cronin A."/>
            <person name="de Villiers E.P."/>
            <person name="Fraser A."/>
            <person name="Fosker N."/>
            <person name="Gardner M."/>
            <person name="Goble A."/>
            <person name="Griffiths-Jones S."/>
            <person name="Harris D.E."/>
            <person name="Katzer F."/>
            <person name="Larke N."/>
            <person name="Lord A."/>
            <person name="Maser P."/>
            <person name="McKellar S."/>
            <person name="Mooney P."/>
            <person name="Morton F."/>
            <person name="Nene V."/>
            <person name="O'Neil S."/>
            <person name="Price C."/>
            <person name="Quail M.A."/>
            <person name="Rabbinowitsch E."/>
            <person name="Rawlings N.D."/>
            <person name="Rutter S."/>
            <person name="Saunders D."/>
            <person name="Seeger K."/>
            <person name="Shah T."/>
            <person name="Squares R."/>
            <person name="Squares S."/>
            <person name="Tivey A."/>
            <person name="Walker A.R."/>
            <person name="Woodward J."/>
            <person name="Dobbelaere D.A.E."/>
            <person name="Langsley G."/>
            <person name="Rajandream M.A."/>
            <person name="McKeever D."/>
            <person name="Shiels B."/>
            <person name="Tait A."/>
            <person name="Barrell B.G."/>
            <person name="Hall N."/>
        </authorList>
    </citation>
    <scope>NUCLEOTIDE SEQUENCE [LARGE SCALE GENOMIC DNA]</scope>
    <source>
        <strain evidence="9">Ankara</strain>
    </source>
</reference>
<keyword evidence="3" id="KW-0813">Transport</keyword>
<feature type="transmembrane region" description="Helical" evidence="7">
    <location>
        <begin position="245"/>
        <end position="263"/>
    </location>
</feature>
<feature type="transmembrane region" description="Helical" evidence="7">
    <location>
        <begin position="124"/>
        <end position="150"/>
    </location>
</feature>
<dbReference type="InterPro" id="IPR039309">
    <property type="entry name" value="BT1"/>
</dbReference>
<dbReference type="OMA" id="GIDDHWF"/>
<evidence type="ECO:0000313" key="9">
    <source>
        <dbReference type="Proteomes" id="UP000001950"/>
    </source>
</evidence>
<feature type="transmembrane region" description="Helical" evidence="7">
    <location>
        <begin position="412"/>
        <end position="430"/>
    </location>
</feature>
<dbReference type="GO" id="GO:0016020">
    <property type="term" value="C:membrane"/>
    <property type="evidence" value="ECO:0007669"/>
    <property type="project" value="UniProtKB-SubCell"/>
</dbReference>
<evidence type="ECO:0000256" key="5">
    <source>
        <dbReference type="ARBA" id="ARBA00022989"/>
    </source>
</evidence>
<dbReference type="EMBL" id="CR940352">
    <property type="protein sequence ID" value="CAI75615.1"/>
    <property type="molecule type" value="Genomic_DNA"/>
</dbReference>
<gene>
    <name evidence="8" type="ORF">TA04370</name>
</gene>
<dbReference type="InParanoid" id="Q4UC36"/>
<dbReference type="OrthoDB" id="754047at2759"/>
<evidence type="ECO:0000313" key="8">
    <source>
        <dbReference type="EMBL" id="CAI75615.1"/>
    </source>
</evidence>
<evidence type="ECO:0000256" key="1">
    <source>
        <dbReference type="ARBA" id="ARBA00004141"/>
    </source>
</evidence>